<comment type="catalytic activity">
    <reaction evidence="22">
        <text>L-proline(in) + Na(+)(in) = L-proline(out) + Na(+)(out)</text>
        <dbReference type="Rhea" id="RHEA:28967"/>
        <dbReference type="ChEBI" id="CHEBI:29101"/>
        <dbReference type="ChEBI" id="CHEBI:60039"/>
    </reaction>
    <physiologicalReaction direction="right-to-left" evidence="22">
        <dbReference type="Rhea" id="RHEA:28969"/>
    </physiologicalReaction>
</comment>
<dbReference type="AlphaFoldDB" id="A0A4W5KGI0"/>
<evidence type="ECO:0000256" key="23">
    <source>
        <dbReference type="ARBA" id="ARBA00036231"/>
    </source>
</evidence>
<reference evidence="35" key="1">
    <citation type="submission" date="2018-06" db="EMBL/GenBank/DDBJ databases">
        <title>Genome assembly of Danube salmon.</title>
        <authorList>
            <person name="Macqueen D.J."/>
            <person name="Gundappa M.K."/>
        </authorList>
    </citation>
    <scope>NUCLEOTIDE SEQUENCE [LARGE SCALE GENOMIC DNA]</scope>
</reference>
<keyword evidence="14" id="KW-0739">Sodium transport</keyword>
<dbReference type="GO" id="GO:0015293">
    <property type="term" value="F:symporter activity"/>
    <property type="evidence" value="ECO:0007669"/>
    <property type="project" value="UniProtKB-KW"/>
</dbReference>
<dbReference type="Proteomes" id="UP000314982">
    <property type="component" value="Unassembled WGS sequence"/>
</dbReference>
<evidence type="ECO:0000256" key="30">
    <source>
        <dbReference type="ARBA" id="ARBA00042516"/>
    </source>
</evidence>
<comment type="catalytic activity">
    <reaction evidence="23">
        <text>L-histidine(in) + Na(+)(in) = L-histidine(out) + Na(+)(out)</text>
        <dbReference type="Rhea" id="RHEA:71583"/>
        <dbReference type="ChEBI" id="CHEBI:29101"/>
        <dbReference type="ChEBI" id="CHEBI:57595"/>
    </reaction>
    <physiologicalReaction direction="right-to-left" evidence="23">
        <dbReference type="Rhea" id="RHEA:71585"/>
    </physiologicalReaction>
</comment>
<feature type="transmembrane region" description="Helical" evidence="32">
    <location>
        <begin position="340"/>
        <end position="362"/>
    </location>
</feature>
<keyword evidence="8 32" id="KW-1133">Transmembrane helix</keyword>
<evidence type="ECO:0000256" key="32">
    <source>
        <dbReference type="SAM" id="Phobius"/>
    </source>
</evidence>
<evidence type="ECO:0000256" key="20">
    <source>
        <dbReference type="ARBA" id="ARBA00036115"/>
    </source>
</evidence>
<evidence type="ECO:0000256" key="11">
    <source>
        <dbReference type="ARBA" id="ARBA00023136"/>
    </source>
</evidence>
<keyword evidence="5 32" id="KW-0812">Transmembrane</keyword>
<evidence type="ECO:0000256" key="3">
    <source>
        <dbReference type="ARBA" id="ARBA00022448"/>
    </source>
</evidence>
<feature type="transmembrane region" description="Helical" evidence="32">
    <location>
        <begin position="383"/>
        <end position="401"/>
    </location>
</feature>
<feature type="transmembrane region" description="Helical" evidence="32">
    <location>
        <begin position="47"/>
        <end position="65"/>
    </location>
</feature>
<evidence type="ECO:0000256" key="18">
    <source>
        <dbReference type="ARBA" id="ARBA00036092"/>
    </source>
</evidence>
<feature type="transmembrane region" description="Helical" evidence="32">
    <location>
        <begin position="267"/>
        <end position="287"/>
    </location>
</feature>
<keyword evidence="6" id="KW-0769">Symport</keyword>
<sequence length="478" mass="53275">MFCACLISSQYPDMDAESQNFLPDYHLDKKKYETDYHPGTASFGMSVFNLGNAIMGSGILGLSYAMANTGIALFVILLVAVSIFSLYSVHLLLKTANEGGSLVYEQLGYKAFGMPGKLAASISITMQNIGAMSSYLYIVKYELPIVIQAFVGANNGEWYANGDYLVILVSVVIILPLSLLRNLGKTQYRVWHFTFLHLCSKWAWFLFQVIYKKFQIPCPYVPNMDVILNETVSKVLNNTVGFLNTTAVVYNEDVCTPKYFVFNSQTVYAVPILTFAFVCHPAVLPMYEELKEKMQRVANVSFLSMFIMYLLAALFGYLTFNVHVEPELLHTYSKVYKSDVILLIVRLAVLTAVTLTVPVVLFPIRTSVNQLLCASKEFSWIRHTIITVVLLASTNCLVIFVPTIRDIFGFIGASAAAMLIFILPSAFYIKLVKKESMKSVQKIGASIFLCSGFFVMIGSLTLITLDWINNASQAADGH</sequence>
<reference evidence="34" key="2">
    <citation type="submission" date="2025-08" db="UniProtKB">
        <authorList>
            <consortium name="Ensembl"/>
        </authorList>
    </citation>
    <scope>IDENTIFICATION</scope>
</reference>
<evidence type="ECO:0000256" key="29">
    <source>
        <dbReference type="ARBA" id="ARBA00041916"/>
    </source>
</evidence>
<keyword evidence="7" id="KW-0029">Amino-acid transport</keyword>
<evidence type="ECO:0000259" key="33">
    <source>
        <dbReference type="Pfam" id="PF01490"/>
    </source>
</evidence>
<comment type="catalytic activity">
    <reaction evidence="19">
        <text>L-methionine(in) + Na(+)(in) = L-methionine(out) + Na(+)(out)</text>
        <dbReference type="Rhea" id="RHEA:68240"/>
        <dbReference type="ChEBI" id="CHEBI:29101"/>
        <dbReference type="ChEBI" id="CHEBI:57844"/>
    </reaction>
    <physiologicalReaction direction="right-to-left" evidence="19">
        <dbReference type="Rhea" id="RHEA:68242"/>
    </physiologicalReaction>
</comment>
<evidence type="ECO:0000256" key="17">
    <source>
        <dbReference type="ARBA" id="ARBA00035969"/>
    </source>
</evidence>
<proteinExistence type="inferred from homology"/>
<keyword evidence="11 32" id="KW-0472">Membrane</keyword>
<evidence type="ECO:0000256" key="14">
    <source>
        <dbReference type="ARBA" id="ARBA00023201"/>
    </source>
</evidence>
<comment type="catalytic activity">
    <reaction evidence="15">
        <text>L-threonine(in) + Na(+)(in) = L-threonine(out) + Na(+)(out)</text>
        <dbReference type="Rhea" id="RHEA:69999"/>
        <dbReference type="ChEBI" id="CHEBI:29101"/>
        <dbReference type="ChEBI" id="CHEBI:57926"/>
    </reaction>
    <physiologicalReaction direction="right-to-left" evidence="15">
        <dbReference type="Rhea" id="RHEA:70001"/>
    </physiologicalReaction>
</comment>
<evidence type="ECO:0000313" key="35">
    <source>
        <dbReference type="Proteomes" id="UP000314982"/>
    </source>
</evidence>
<reference evidence="34" key="3">
    <citation type="submission" date="2025-09" db="UniProtKB">
        <authorList>
            <consortium name="Ensembl"/>
        </authorList>
    </citation>
    <scope>IDENTIFICATION</scope>
</reference>
<protein>
    <recommendedName>
        <fullName evidence="26">Sodium-coupled neutral amino acid symporter 2</fullName>
    </recommendedName>
    <alternativeName>
        <fullName evidence="30">Amino acid transporter A2</fullName>
    </alternativeName>
    <alternativeName>
        <fullName evidence="31">Solute carrier family 38 member 2</fullName>
    </alternativeName>
    <alternativeName>
        <fullName evidence="28">System A amino acid transporter 2</fullName>
    </alternativeName>
    <alternativeName>
        <fullName evidence="29">System A transporter 1</fullName>
    </alternativeName>
    <alternativeName>
        <fullName evidence="27">System N amino acid transporter 2</fullName>
    </alternativeName>
</protein>
<evidence type="ECO:0000256" key="26">
    <source>
        <dbReference type="ARBA" id="ARBA00039205"/>
    </source>
</evidence>
<evidence type="ECO:0000256" key="12">
    <source>
        <dbReference type="ARBA" id="ARBA00023157"/>
    </source>
</evidence>
<evidence type="ECO:0000256" key="6">
    <source>
        <dbReference type="ARBA" id="ARBA00022847"/>
    </source>
</evidence>
<comment type="catalytic activity">
    <reaction evidence="16">
        <text>L-alanine(in) + Na(+)(in) = L-alanine(out) + Na(+)(out)</text>
        <dbReference type="Rhea" id="RHEA:29283"/>
        <dbReference type="ChEBI" id="CHEBI:29101"/>
        <dbReference type="ChEBI" id="CHEBI:57972"/>
    </reaction>
    <physiologicalReaction direction="right-to-left" evidence="16">
        <dbReference type="Rhea" id="RHEA:29285"/>
    </physiologicalReaction>
</comment>
<comment type="catalytic activity">
    <reaction evidence="21">
        <text>L-phenylalanine(in) + Na(+)(in) = L-phenylalanine(out) + Na(+)(out)</text>
        <dbReference type="Rhea" id="RHEA:68244"/>
        <dbReference type="ChEBI" id="CHEBI:29101"/>
        <dbReference type="ChEBI" id="CHEBI:58095"/>
    </reaction>
    <physiologicalReaction direction="right-to-left" evidence="21">
        <dbReference type="Rhea" id="RHEA:68246"/>
    </physiologicalReaction>
</comment>
<feature type="transmembrane region" description="Helical" evidence="32">
    <location>
        <begin position="299"/>
        <end position="320"/>
    </location>
</feature>
<evidence type="ECO:0000256" key="31">
    <source>
        <dbReference type="ARBA" id="ARBA00042868"/>
    </source>
</evidence>
<evidence type="ECO:0000256" key="1">
    <source>
        <dbReference type="ARBA" id="ARBA00004651"/>
    </source>
</evidence>
<keyword evidence="3" id="KW-0813">Transport</keyword>
<comment type="subcellular location">
    <subcellularLocation>
        <location evidence="1">Cell membrane</location>
        <topology evidence="1">Multi-pass membrane protein</topology>
    </subcellularLocation>
</comment>
<comment type="catalytic activity">
    <reaction evidence="17">
        <text>L-glutamine(in) + Na(+)(in) = L-glutamine(out) + Na(+)(out)</text>
        <dbReference type="Rhea" id="RHEA:68236"/>
        <dbReference type="ChEBI" id="CHEBI:29101"/>
        <dbReference type="ChEBI" id="CHEBI:58359"/>
    </reaction>
    <physiologicalReaction direction="right-to-left" evidence="17">
        <dbReference type="Rhea" id="RHEA:68238"/>
    </physiologicalReaction>
</comment>
<accession>A0A4W5KGI0</accession>
<comment type="catalytic activity">
    <reaction evidence="20">
        <text>L-leucine(in) + Na(+)(in) = L-leucine(out) + Na(+)(out)</text>
        <dbReference type="Rhea" id="RHEA:29263"/>
        <dbReference type="ChEBI" id="CHEBI:29101"/>
        <dbReference type="ChEBI" id="CHEBI:57427"/>
    </reaction>
    <physiologicalReaction direction="right-to-left" evidence="20">
        <dbReference type="Rhea" id="RHEA:29265"/>
    </physiologicalReaction>
</comment>
<evidence type="ECO:0000256" key="13">
    <source>
        <dbReference type="ARBA" id="ARBA00023180"/>
    </source>
</evidence>
<dbReference type="GO" id="GO:0006814">
    <property type="term" value="P:sodium ion transport"/>
    <property type="evidence" value="ECO:0007669"/>
    <property type="project" value="UniProtKB-KW"/>
</dbReference>
<dbReference type="PANTHER" id="PTHR22950:SF207">
    <property type="entry name" value="SODIUM-COUPLED NEUTRAL AMINO ACID SYMPORTER 2"/>
    <property type="match status" value="1"/>
</dbReference>
<feature type="transmembrane region" description="Helical" evidence="32">
    <location>
        <begin position="407"/>
        <end position="431"/>
    </location>
</feature>
<keyword evidence="12" id="KW-1015">Disulfide bond</keyword>
<feature type="transmembrane region" description="Helical" evidence="32">
    <location>
        <begin position="443"/>
        <end position="463"/>
    </location>
</feature>
<evidence type="ECO:0000256" key="22">
    <source>
        <dbReference type="ARBA" id="ARBA00036201"/>
    </source>
</evidence>
<feature type="domain" description="Amino acid transporter transmembrane" evidence="33">
    <location>
        <begin position="40"/>
        <end position="461"/>
    </location>
</feature>
<keyword evidence="13" id="KW-0325">Glycoprotein</keyword>
<feature type="transmembrane region" description="Helical" evidence="32">
    <location>
        <begin position="190"/>
        <end position="211"/>
    </location>
</feature>
<dbReference type="GO" id="GO:0015186">
    <property type="term" value="F:L-glutamine transmembrane transporter activity"/>
    <property type="evidence" value="ECO:0007669"/>
    <property type="project" value="TreeGrafter"/>
</dbReference>
<keyword evidence="4" id="KW-1003">Cell membrane</keyword>
<comment type="catalytic activity">
    <reaction evidence="24">
        <text>glycine(in) + Na(+)(in) = glycine(out) + Na(+)(out)</text>
        <dbReference type="Rhea" id="RHEA:68228"/>
        <dbReference type="ChEBI" id="CHEBI:29101"/>
        <dbReference type="ChEBI" id="CHEBI:57305"/>
    </reaction>
    <physiologicalReaction direction="right-to-left" evidence="24">
        <dbReference type="Rhea" id="RHEA:68230"/>
    </physiologicalReaction>
</comment>
<evidence type="ECO:0000256" key="4">
    <source>
        <dbReference type="ARBA" id="ARBA00022475"/>
    </source>
</evidence>
<name>A0A4W5KGI0_9TELE</name>
<keyword evidence="9" id="KW-0915">Sodium</keyword>
<keyword evidence="35" id="KW-1185">Reference proteome</keyword>
<dbReference type="PANTHER" id="PTHR22950">
    <property type="entry name" value="AMINO ACID TRANSPORTER"/>
    <property type="match status" value="1"/>
</dbReference>
<keyword evidence="10" id="KW-0406">Ion transport</keyword>
<dbReference type="InterPro" id="IPR013057">
    <property type="entry name" value="AA_transpt_TM"/>
</dbReference>
<evidence type="ECO:0000256" key="25">
    <source>
        <dbReference type="ARBA" id="ARBA00036787"/>
    </source>
</evidence>
<evidence type="ECO:0000313" key="34">
    <source>
        <dbReference type="Ensembl" id="ENSHHUP00000016148.1"/>
    </source>
</evidence>
<evidence type="ECO:0000256" key="5">
    <source>
        <dbReference type="ARBA" id="ARBA00022692"/>
    </source>
</evidence>
<dbReference type="Ensembl" id="ENSHHUT00000016715.1">
    <property type="protein sequence ID" value="ENSHHUP00000016148.1"/>
    <property type="gene ID" value="ENSHHUG00000010009.1"/>
</dbReference>
<evidence type="ECO:0000256" key="7">
    <source>
        <dbReference type="ARBA" id="ARBA00022970"/>
    </source>
</evidence>
<comment type="similarity">
    <text evidence="2">Belongs to the amino acid/polyamine transporter 2 family.</text>
</comment>
<evidence type="ECO:0000256" key="28">
    <source>
        <dbReference type="ARBA" id="ARBA00041859"/>
    </source>
</evidence>
<evidence type="ECO:0000256" key="15">
    <source>
        <dbReference type="ARBA" id="ARBA00035810"/>
    </source>
</evidence>
<evidence type="ECO:0000256" key="27">
    <source>
        <dbReference type="ARBA" id="ARBA00041835"/>
    </source>
</evidence>
<evidence type="ECO:0000256" key="16">
    <source>
        <dbReference type="ARBA" id="ARBA00035911"/>
    </source>
</evidence>
<comment type="catalytic activity">
    <reaction evidence="18">
        <text>L-asparagine(in) + Na(+)(in) = L-asparagine(out) + Na(+)(out)</text>
        <dbReference type="Rhea" id="RHEA:71383"/>
        <dbReference type="ChEBI" id="CHEBI:29101"/>
        <dbReference type="ChEBI" id="CHEBI:58048"/>
    </reaction>
    <physiologicalReaction direction="right-to-left" evidence="18">
        <dbReference type="Rhea" id="RHEA:71385"/>
    </physiologicalReaction>
</comment>
<comment type="catalytic activity">
    <reaction evidence="25">
        <text>L-serine(in) + Na(+)(in) = L-serine(out) + Na(+)(out)</text>
        <dbReference type="Rhea" id="RHEA:29575"/>
        <dbReference type="ChEBI" id="CHEBI:29101"/>
        <dbReference type="ChEBI" id="CHEBI:33384"/>
    </reaction>
    <physiologicalReaction direction="right-to-left" evidence="25">
        <dbReference type="Rhea" id="RHEA:29577"/>
    </physiologicalReaction>
</comment>
<evidence type="ECO:0000256" key="9">
    <source>
        <dbReference type="ARBA" id="ARBA00023053"/>
    </source>
</evidence>
<evidence type="ECO:0000256" key="8">
    <source>
        <dbReference type="ARBA" id="ARBA00022989"/>
    </source>
</evidence>
<feature type="transmembrane region" description="Helical" evidence="32">
    <location>
        <begin position="71"/>
        <end position="93"/>
    </location>
</feature>
<dbReference type="GO" id="GO:0005886">
    <property type="term" value="C:plasma membrane"/>
    <property type="evidence" value="ECO:0007669"/>
    <property type="project" value="UniProtKB-SubCell"/>
</dbReference>
<evidence type="ECO:0000256" key="24">
    <source>
        <dbReference type="ARBA" id="ARBA00036564"/>
    </source>
</evidence>
<dbReference type="GeneTree" id="ENSGT00940000155486"/>
<dbReference type="Pfam" id="PF01490">
    <property type="entry name" value="Aa_trans"/>
    <property type="match status" value="1"/>
</dbReference>
<evidence type="ECO:0000256" key="21">
    <source>
        <dbReference type="ARBA" id="ARBA00036194"/>
    </source>
</evidence>
<evidence type="ECO:0000256" key="19">
    <source>
        <dbReference type="ARBA" id="ARBA00036104"/>
    </source>
</evidence>
<evidence type="ECO:0000256" key="2">
    <source>
        <dbReference type="ARBA" id="ARBA00008066"/>
    </source>
</evidence>
<feature type="transmembrane region" description="Helical" evidence="32">
    <location>
        <begin position="158"/>
        <end position="178"/>
    </location>
</feature>
<evidence type="ECO:0000256" key="10">
    <source>
        <dbReference type="ARBA" id="ARBA00023065"/>
    </source>
</evidence>
<organism evidence="34 35">
    <name type="scientific">Hucho hucho</name>
    <name type="common">huchen</name>
    <dbReference type="NCBI Taxonomy" id="62062"/>
    <lineage>
        <taxon>Eukaryota</taxon>
        <taxon>Metazoa</taxon>
        <taxon>Chordata</taxon>
        <taxon>Craniata</taxon>
        <taxon>Vertebrata</taxon>
        <taxon>Euteleostomi</taxon>
        <taxon>Actinopterygii</taxon>
        <taxon>Neopterygii</taxon>
        <taxon>Teleostei</taxon>
        <taxon>Protacanthopterygii</taxon>
        <taxon>Salmoniformes</taxon>
        <taxon>Salmonidae</taxon>
        <taxon>Salmoninae</taxon>
        <taxon>Hucho</taxon>
    </lineage>
</organism>